<evidence type="ECO:0000313" key="15">
    <source>
        <dbReference type="Proteomes" id="UP000326903"/>
    </source>
</evidence>
<evidence type="ECO:0000259" key="12">
    <source>
        <dbReference type="Pfam" id="PF00593"/>
    </source>
</evidence>
<dbReference type="RefSeq" id="WP_150412577.1">
    <property type="nucleotide sequence ID" value="NZ_VYQF01000001.1"/>
</dbReference>
<dbReference type="Proteomes" id="UP000326903">
    <property type="component" value="Unassembled WGS sequence"/>
</dbReference>
<dbReference type="SUPFAM" id="SSF49464">
    <property type="entry name" value="Carboxypeptidase regulatory domain-like"/>
    <property type="match status" value="1"/>
</dbReference>
<feature type="chain" id="PRO_5023934349" evidence="11">
    <location>
        <begin position="24"/>
        <end position="1118"/>
    </location>
</feature>
<keyword evidence="6 8" id="KW-0472">Membrane</keyword>
<dbReference type="InterPro" id="IPR039426">
    <property type="entry name" value="TonB-dep_rcpt-like"/>
</dbReference>
<dbReference type="Gene3D" id="2.60.40.1120">
    <property type="entry name" value="Carboxypeptidase-like, regulatory domain"/>
    <property type="match status" value="1"/>
</dbReference>
<dbReference type="Pfam" id="PF00593">
    <property type="entry name" value="TonB_dep_Rec_b-barrel"/>
    <property type="match status" value="1"/>
</dbReference>
<dbReference type="NCBIfam" id="TIGR04056">
    <property type="entry name" value="OMP_RagA_SusC"/>
    <property type="match status" value="1"/>
</dbReference>
<dbReference type="EMBL" id="VYQF01000001">
    <property type="protein sequence ID" value="KAA9040518.1"/>
    <property type="molecule type" value="Genomic_DNA"/>
</dbReference>
<evidence type="ECO:0000256" key="11">
    <source>
        <dbReference type="SAM" id="SignalP"/>
    </source>
</evidence>
<dbReference type="Pfam" id="PF07715">
    <property type="entry name" value="Plug"/>
    <property type="match status" value="1"/>
</dbReference>
<dbReference type="InterPro" id="IPR023997">
    <property type="entry name" value="TonB-dep_OMP_SusC/RagA_CS"/>
</dbReference>
<protein>
    <submittedName>
        <fullName evidence="14">SusC/RagA family TonB-linked outer membrane protein</fullName>
    </submittedName>
</protein>
<sequence>MKSTGLKLLLSTALIFTAASGWAQMKKISGKVTDENNNPLSGVSISVIGKTEGTQTDVNGNYDLDASPNDELKFSSVGFLSKTVRVENSSAIDVVLKITNGKLDEVVVVGYGTQTRRTLTGSVASLDQNVLKSSPNSNLGTALQGTLPGLRVQQSTGQPGTTPSISFRGGSNFNGTGSPLIIVDGIVLSTLYGINMDDVASVDLLKDAGSLAIYGARAANGVLLITTKKGKKGRTQINYSYRNTTNYIRYNPEQYLTAAQFIHWNRSGIQSRWEADVADGNTNAANTDKGQNVGSWGWAVNNGWTSPTGLYTTQILSNANRRLIGTSGWNTLIDPNPFISGQMDTILYHELGVRTREDMILKQNATQEHYLNFSGANDQGGFALGLGILNDNGMVIGSQLKRLSLNFNGGLNVGKNLKVTTTISGYTLDQKLPYVDPAGGAAGGLMQRFVGVAPTVRYYNDTSGAILPGPNDNTLGNPLYWSKIPQNNTGQQRLMGSLHVDYTILPWLKFLATGSGYLLYQNANNFNTSYQQGNNGAINTTRAASFNNYNDVSYTYNAFLQFDRTINKVHNITILGGGEFYDFKEHTFTGSGSGAPTDLFPWLSASVPPAVVNGTITNPQRAYSSFNAWERLASAIGRVNYSYKSKYFITGNIRYDGTSRLANNQYGLFSGISGGWNMQNEKFFKSSPASKFISVFKPRISWGQVGNLASLTNSDGSQNYYAADQTYPSTSVYNGLGGTYYPNYINTNLKWETSTTTNLGADIGLFDNRVTIIGDYFIKNIFNKISGLPLDVTSGFSSIQYYNNGQLQNKGFELDVRARVIQPVKADGLSVDISANLFKVKSYVVKLPFNGLPGNRQGTMQVWDPKNPTQLIQVGGLQEGQRVGLDEVYAPKYDGIYTSQGEIDKDANVYNSFLPYTHKTLKQLGDARWHQVNPNDTIDSRQFVYVGRTTPQLSGGFSGAISYKGFSLYAQFDFAVGFVILNNEKLRGLSQVQGSQNSTVDVLKTWSPANTSGTLPRFYWANQGRNYATDASGNNPPANFWEKGDYLMAREVTLSYDLARSLLEQSFHNRIKGARLFITGNNLAYFTKYSGNFPETGGVDNGKFPLPRRLTLGVNVTL</sequence>
<keyword evidence="15" id="KW-1185">Reference proteome</keyword>
<comment type="subcellular location">
    <subcellularLocation>
        <location evidence="1 8">Cell outer membrane</location>
        <topology evidence="1 8">Multi-pass membrane protein</topology>
    </subcellularLocation>
</comment>
<dbReference type="InterPro" id="IPR008969">
    <property type="entry name" value="CarboxyPept-like_regulatory"/>
</dbReference>
<dbReference type="AlphaFoldDB" id="A0A5J5IJ54"/>
<evidence type="ECO:0000256" key="9">
    <source>
        <dbReference type="RuleBase" id="RU003357"/>
    </source>
</evidence>
<dbReference type="SUPFAM" id="SSF56935">
    <property type="entry name" value="Porins"/>
    <property type="match status" value="1"/>
</dbReference>
<comment type="similarity">
    <text evidence="8 9">Belongs to the TonB-dependent receptor family.</text>
</comment>
<feature type="signal peptide" evidence="11">
    <location>
        <begin position="1"/>
        <end position="23"/>
    </location>
</feature>
<proteinExistence type="inferred from homology"/>
<keyword evidence="4 8" id="KW-0812">Transmembrane</keyword>
<keyword evidence="2 8" id="KW-0813">Transport</keyword>
<organism evidence="14 15">
    <name type="scientific">Ginsengibacter hankyongi</name>
    <dbReference type="NCBI Taxonomy" id="2607284"/>
    <lineage>
        <taxon>Bacteria</taxon>
        <taxon>Pseudomonadati</taxon>
        <taxon>Bacteroidota</taxon>
        <taxon>Chitinophagia</taxon>
        <taxon>Chitinophagales</taxon>
        <taxon>Chitinophagaceae</taxon>
        <taxon>Ginsengibacter</taxon>
    </lineage>
</organism>
<feature type="domain" description="TonB-dependent receptor-like beta-barrel" evidence="12">
    <location>
        <begin position="460"/>
        <end position="839"/>
    </location>
</feature>
<dbReference type="InterPro" id="IPR037066">
    <property type="entry name" value="Plug_dom_sf"/>
</dbReference>
<comment type="caution">
    <text evidence="14">The sequence shown here is derived from an EMBL/GenBank/DDBJ whole genome shotgun (WGS) entry which is preliminary data.</text>
</comment>
<dbReference type="InterPro" id="IPR000531">
    <property type="entry name" value="Beta-barrel_TonB"/>
</dbReference>
<keyword evidence="7 8" id="KW-0998">Cell outer membrane</keyword>
<evidence type="ECO:0000256" key="4">
    <source>
        <dbReference type="ARBA" id="ARBA00022692"/>
    </source>
</evidence>
<dbReference type="InterPro" id="IPR012910">
    <property type="entry name" value="Plug_dom"/>
</dbReference>
<keyword evidence="11" id="KW-0732">Signal</keyword>
<evidence type="ECO:0000256" key="3">
    <source>
        <dbReference type="ARBA" id="ARBA00022452"/>
    </source>
</evidence>
<reference evidence="14 15" key="1">
    <citation type="submission" date="2019-09" db="EMBL/GenBank/DDBJ databases">
        <title>Draft genome sequence of Ginsengibacter sp. BR5-29.</title>
        <authorList>
            <person name="Im W.-T."/>
        </authorList>
    </citation>
    <scope>NUCLEOTIDE SEQUENCE [LARGE SCALE GENOMIC DNA]</scope>
    <source>
        <strain evidence="14 15">BR5-29</strain>
    </source>
</reference>
<accession>A0A5J5IJ54</accession>
<evidence type="ECO:0000256" key="5">
    <source>
        <dbReference type="ARBA" id="ARBA00023077"/>
    </source>
</evidence>
<gene>
    <name evidence="14" type="ORF">FW778_00250</name>
</gene>
<dbReference type="Gene3D" id="2.40.170.20">
    <property type="entry name" value="TonB-dependent receptor, beta-barrel domain"/>
    <property type="match status" value="1"/>
</dbReference>
<dbReference type="InterPro" id="IPR036942">
    <property type="entry name" value="Beta-barrel_TonB_sf"/>
</dbReference>
<evidence type="ECO:0000313" key="14">
    <source>
        <dbReference type="EMBL" id="KAA9040518.1"/>
    </source>
</evidence>
<dbReference type="PROSITE" id="PS52016">
    <property type="entry name" value="TONB_DEPENDENT_REC_3"/>
    <property type="match status" value="1"/>
</dbReference>
<evidence type="ECO:0000256" key="2">
    <source>
        <dbReference type="ARBA" id="ARBA00022448"/>
    </source>
</evidence>
<evidence type="ECO:0000256" key="1">
    <source>
        <dbReference type="ARBA" id="ARBA00004571"/>
    </source>
</evidence>
<feature type="domain" description="TonB-dependent receptor plug" evidence="13">
    <location>
        <begin position="117"/>
        <end position="222"/>
    </location>
</feature>
<evidence type="ECO:0000256" key="7">
    <source>
        <dbReference type="ARBA" id="ARBA00023237"/>
    </source>
</evidence>
<dbReference type="Pfam" id="PF13715">
    <property type="entry name" value="CarbopepD_reg_2"/>
    <property type="match status" value="1"/>
</dbReference>
<dbReference type="Gene3D" id="2.170.130.10">
    <property type="entry name" value="TonB-dependent receptor, plug domain"/>
    <property type="match status" value="1"/>
</dbReference>
<dbReference type="NCBIfam" id="TIGR04057">
    <property type="entry name" value="SusC_RagA_signa"/>
    <property type="match status" value="1"/>
</dbReference>
<feature type="region of interest" description="Disordered" evidence="10">
    <location>
        <begin position="151"/>
        <end position="170"/>
    </location>
</feature>
<keyword evidence="3 8" id="KW-1134">Transmembrane beta strand</keyword>
<evidence type="ECO:0000256" key="8">
    <source>
        <dbReference type="PROSITE-ProRule" id="PRU01360"/>
    </source>
</evidence>
<dbReference type="GO" id="GO:0009279">
    <property type="term" value="C:cell outer membrane"/>
    <property type="evidence" value="ECO:0007669"/>
    <property type="project" value="UniProtKB-SubCell"/>
</dbReference>
<evidence type="ECO:0000256" key="10">
    <source>
        <dbReference type="SAM" id="MobiDB-lite"/>
    </source>
</evidence>
<name>A0A5J5IJ54_9BACT</name>
<evidence type="ECO:0000259" key="13">
    <source>
        <dbReference type="Pfam" id="PF07715"/>
    </source>
</evidence>
<dbReference type="InterPro" id="IPR023996">
    <property type="entry name" value="TonB-dep_OMP_SusC/RagA"/>
</dbReference>
<keyword evidence="5 9" id="KW-0798">TonB box</keyword>
<feature type="compositionally biased region" description="Polar residues" evidence="10">
    <location>
        <begin position="152"/>
        <end position="170"/>
    </location>
</feature>
<evidence type="ECO:0000256" key="6">
    <source>
        <dbReference type="ARBA" id="ARBA00023136"/>
    </source>
</evidence>